<reference evidence="2 3" key="1">
    <citation type="submission" date="2023-02" db="EMBL/GenBank/DDBJ databases">
        <title>LHISI_Scaffold_Assembly.</title>
        <authorList>
            <person name="Stuart O.P."/>
            <person name="Cleave R."/>
            <person name="Magrath M.J.L."/>
            <person name="Mikheyev A.S."/>
        </authorList>
    </citation>
    <scope>NUCLEOTIDE SEQUENCE [LARGE SCALE GENOMIC DNA]</scope>
    <source>
        <strain evidence="2">Daus_M_001</strain>
        <tissue evidence="2">Leg muscle</tissue>
    </source>
</reference>
<protein>
    <submittedName>
        <fullName evidence="2">Uncharacterized protein</fullName>
    </submittedName>
</protein>
<dbReference type="EMBL" id="JARBHB010000015">
    <property type="protein sequence ID" value="KAJ8867997.1"/>
    <property type="molecule type" value="Genomic_DNA"/>
</dbReference>
<evidence type="ECO:0000256" key="1">
    <source>
        <dbReference type="SAM" id="MobiDB-lite"/>
    </source>
</evidence>
<proteinExistence type="predicted"/>
<organism evidence="2 3">
    <name type="scientific">Dryococelus australis</name>
    <dbReference type="NCBI Taxonomy" id="614101"/>
    <lineage>
        <taxon>Eukaryota</taxon>
        <taxon>Metazoa</taxon>
        <taxon>Ecdysozoa</taxon>
        <taxon>Arthropoda</taxon>
        <taxon>Hexapoda</taxon>
        <taxon>Insecta</taxon>
        <taxon>Pterygota</taxon>
        <taxon>Neoptera</taxon>
        <taxon>Polyneoptera</taxon>
        <taxon>Phasmatodea</taxon>
        <taxon>Verophasmatodea</taxon>
        <taxon>Anareolatae</taxon>
        <taxon>Phasmatidae</taxon>
        <taxon>Eurycanthinae</taxon>
        <taxon>Dryococelus</taxon>
    </lineage>
</organism>
<feature type="compositionally biased region" description="Basic and acidic residues" evidence="1">
    <location>
        <begin position="10"/>
        <end position="19"/>
    </location>
</feature>
<evidence type="ECO:0000313" key="2">
    <source>
        <dbReference type="EMBL" id="KAJ8867997.1"/>
    </source>
</evidence>
<comment type="caution">
    <text evidence="2">The sequence shown here is derived from an EMBL/GenBank/DDBJ whole genome shotgun (WGS) entry which is preliminary data.</text>
</comment>
<feature type="region of interest" description="Disordered" evidence="1">
    <location>
        <begin position="1"/>
        <end position="45"/>
    </location>
</feature>
<feature type="region of interest" description="Disordered" evidence="1">
    <location>
        <begin position="400"/>
        <end position="423"/>
    </location>
</feature>
<dbReference type="Proteomes" id="UP001159363">
    <property type="component" value="Chromosome 14"/>
</dbReference>
<sequence>MEQCQNAGVGERDIPEKTRRPAASSGTIPMCENPGSTPPGVEHGSPWWKASSDISCGHGRYRDEVVKRVDCRRRARHRIVSVIRGPLLACAALDGTATGSAVDTASSVGHPDPPAETMTPVSRKTAPPPPPNHAISANSDITHTTITRLPITLHAIQQILAHDRVLGVRGNIALIAPLPRHKPPHASTPGSALPRFGRRRAIVGSSGGHAMSVGQPVIYLVSGNLAGRRAHLRLPWNNVERCVDVHSDRLFTVNPNSQREGIELKRPHPPQYLAWRRRPPPQRIRTILTQTMALRIVAVACNNQRRRRKNTRRAAVAERLARPPLTKANRSVPGRVTGFSHVGIMPDDAVGRRVFLRISHFPHHSGAAPHTNLNNHHRRKRHSVIDGRAISVTHMAWSTSPAVDPCRPPAGSTVATDCFETPH</sequence>
<gene>
    <name evidence="2" type="ORF">PR048_031806</name>
</gene>
<evidence type="ECO:0000313" key="3">
    <source>
        <dbReference type="Proteomes" id="UP001159363"/>
    </source>
</evidence>
<name>A0ABQ9G6C0_9NEOP</name>
<keyword evidence="3" id="KW-1185">Reference proteome</keyword>
<accession>A0ABQ9G6C0</accession>
<feature type="region of interest" description="Disordered" evidence="1">
    <location>
        <begin position="102"/>
        <end position="137"/>
    </location>
</feature>